<evidence type="ECO:0000313" key="3">
    <source>
        <dbReference type="EMBL" id="TQD73387.1"/>
    </source>
</evidence>
<keyword evidence="2" id="KW-0812">Transmembrane</keyword>
<dbReference type="STRING" id="106549.A0A540KGN5"/>
<sequence>MTAIALSDLPSSPTCIKITAIALLSLSFFLLANHYYATYPSLPFFSSTATSSAAQSPSLASQTPKLHAPNPPSAHSPPPLRPPLEVKRMGIVDEISTMLEELEA</sequence>
<dbReference type="AlphaFoldDB" id="A0A540KGN5"/>
<feature type="region of interest" description="Disordered" evidence="1">
    <location>
        <begin position="55"/>
        <end position="86"/>
    </location>
</feature>
<gene>
    <name evidence="3" type="ORF">C1H46_041077</name>
</gene>
<protein>
    <submittedName>
        <fullName evidence="3">Uncharacterized protein</fullName>
    </submittedName>
</protein>
<evidence type="ECO:0000256" key="2">
    <source>
        <dbReference type="SAM" id="Phobius"/>
    </source>
</evidence>
<dbReference type="EMBL" id="VIEB01001293">
    <property type="protein sequence ID" value="TQD73387.1"/>
    <property type="molecule type" value="Genomic_DNA"/>
</dbReference>
<dbReference type="Proteomes" id="UP000315295">
    <property type="component" value="Unassembled WGS sequence"/>
</dbReference>
<name>A0A540KGN5_MALBA</name>
<organism evidence="3 4">
    <name type="scientific">Malus baccata</name>
    <name type="common">Siberian crab apple</name>
    <name type="synonym">Pyrus baccata</name>
    <dbReference type="NCBI Taxonomy" id="106549"/>
    <lineage>
        <taxon>Eukaryota</taxon>
        <taxon>Viridiplantae</taxon>
        <taxon>Streptophyta</taxon>
        <taxon>Embryophyta</taxon>
        <taxon>Tracheophyta</taxon>
        <taxon>Spermatophyta</taxon>
        <taxon>Magnoliopsida</taxon>
        <taxon>eudicotyledons</taxon>
        <taxon>Gunneridae</taxon>
        <taxon>Pentapetalae</taxon>
        <taxon>rosids</taxon>
        <taxon>fabids</taxon>
        <taxon>Rosales</taxon>
        <taxon>Rosaceae</taxon>
        <taxon>Amygdaloideae</taxon>
        <taxon>Maleae</taxon>
        <taxon>Malus</taxon>
    </lineage>
</organism>
<evidence type="ECO:0000256" key="1">
    <source>
        <dbReference type="SAM" id="MobiDB-lite"/>
    </source>
</evidence>
<keyword evidence="2" id="KW-0472">Membrane</keyword>
<reference evidence="3 4" key="1">
    <citation type="journal article" date="2019" name="G3 (Bethesda)">
        <title>Sequencing of a Wild Apple (Malus baccata) Genome Unravels the Differences Between Cultivated and Wild Apple Species Regarding Disease Resistance and Cold Tolerance.</title>
        <authorList>
            <person name="Chen X."/>
        </authorList>
    </citation>
    <scope>NUCLEOTIDE SEQUENCE [LARGE SCALE GENOMIC DNA]</scope>
    <source>
        <strain evidence="4">cv. Shandingzi</strain>
        <tissue evidence="3">Leaves</tissue>
    </source>
</reference>
<feature type="compositionally biased region" description="Pro residues" evidence="1">
    <location>
        <begin position="69"/>
        <end position="82"/>
    </location>
</feature>
<feature type="compositionally biased region" description="Low complexity" evidence="1">
    <location>
        <begin position="55"/>
        <end position="68"/>
    </location>
</feature>
<evidence type="ECO:0000313" key="4">
    <source>
        <dbReference type="Proteomes" id="UP000315295"/>
    </source>
</evidence>
<keyword evidence="4" id="KW-1185">Reference proteome</keyword>
<comment type="caution">
    <text evidence="3">The sequence shown here is derived from an EMBL/GenBank/DDBJ whole genome shotgun (WGS) entry which is preliminary data.</text>
</comment>
<keyword evidence="2" id="KW-1133">Transmembrane helix</keyword>
<feature type="transmembrane region" description="Helical" evidence="2">
    <location>
        <begin position="16"/>
        <end position="36"/>
    </location>
</feature>
<proteinExistence type="predicted"/>
<accession>A0A540KGN5</accession>